<keyword evidence="1" id="KW-0805">Transcription regulation</keyword>
<protein>
    <submittedName>
        <fullName evidence="6">Sigma-70 family RNA polymerase sigma factor</fullName>
    </submittedName>
</protein>
<dbReference type="EMBL" id="JAOSIW010000011">
    <property type="protein sequence ID" value="MDO8054598.1"/>
    <property type="molecule type" value="Genomic_DNA"/>
</dbReference>
<dbReference type="AlphaFoldDB" id="A0AAP5CLZ9"/>
<name>A0AAP5CLZ9_9MOLU</name>
<proteinExistence type="predicted"/>
<dbReference type="RefSeq" id="WP_215419713.1">
    <property type="nucleotide sequence ID" value="NZ_JALQCT010000014.1"/>
</dbReference>
<dbReference type="PRINTS" id="PR00046">
    <property type="entry name" value="SIGMA70FCT"/>
</dbReference>
<dbReference type="InterPro" id="IPR036388">
    <property type="entry name" value="WH-like_DNA-bd_sf"/>
</dbReference>
<dbReference type="InterPro" id="IPR000943">
    <property type="entry name" value="RNA_pol_sigma70"/>
</dbReference>
<dbReference type="PANTHER" id="PTHR30603">
    <property type="entry name" value="RNA POLYMERASE SIGMA FACTOR RPO"/>
    <property type="match status" value="1"/>
</dbReference>
<keyword evidence="4" id="KW-0804">Transcription</keyword>
<dbReference type="NCBIfam" id="TIGR02937">
    <property type="entry name" value="sigma70-ECF"/>
    <property type="match status" value="1"/>
</dbReference>
<evidence type="ECO:0000313" key="6">
    <source>
        <dbReference type="EMBL" id="MDO8054598.1"/>
    </source>
</evidence>
<reference evidence="6 7" key="1">
    <citation type="journal article" date="2023" name="Int. J. Syst. Evol. Microbiol.">
        <title>The observation of taxonomic boundaries for the 16SrII and 16SrXXV phytoplasmas using genome-based delimitation.</title>
        <authorList>
            <person name="Rodrigues Jardim B."/>
            <person name="Tran-Nguyen L.T.T."/>
            <person name="Gambley C."/>
            <person name="Al-Sadi A.M."/>
            <person name="Al-Subhi A.M."/>
            <person name="Foissac X."/>
            <person name="Salar P."/>
            <person name="Cai H."/>
            <person name="Yang J.Y."/>
            <person name="Davis R."/>
            <person name="Jones L."/>
            <person name="Rodoni B."/>
            <person name="Constable F.E."/>
        </authorList>
    </citation>
    <scope>NUCLEOTIDE SEQUENCE [LARGE SCALE GENOMIC DNA]</scope>
    <source>
        <strain evidence="6">BAWM-OMN-P26</strain>
    </source>
</reference>
<feature type="domain" description="RNA polymerase sigma-70" evidence="5">
    <location>
        <begin position="47"/>
        <end position="60"/>
    </location>
</feature>
<dbReference type="GO" id="GO:0006352">
    <property type="term" value="P:DNA-templated transcription initiation"/>
    <property type="evidence" value="ECO:0007669"/>
    <property type="project" value="InterPro"/>
</dbReference>
<dbReference type="PANTHER" id="PTHR30603:SF47">
    <property type="entry name" value="RNA POLYMERASE SIGMA FACTOR SIGD, CHLOROPLASTIC"/>
    <property type="match status" value="1"/>
</dbReference>
<dbReference type="SUPFAM" id="SSF88946">
    <property type="entry name" value="Sigma2 domain of RNA polymerase sigma factors"/>
    <property type="match status" value="1"/>
</dbReference>
<dbReference type="SUPFAM" id="SSF88659">
    <property type="entry name" value="Sigma3 and sigma4 domains of RNA polymerase sigma factors"/>
    <property type="match status" value="1"/>
</dbReference>
<dbReference type="GO" id="GO:0016987">
    <property type="term" value="F:sigma factor activity"/>
    <property type="evidence" value="ECO:0007669"/>
    <property type="project" value="UniProtKB-KW"/>
</dbReference>
<dbReference type="Proteomes" id="UP001170651">
    <property type="component" value="Unassembled WGS sequence"/>
</dbReference>
<evidence type="ECO:0000256" key="4">
    <source>
        <dbReference type="ARBA" id="ARBA00023163"/>
    </source>
</evidence>
<dbReference type="PROSITE" id="PS00715">
    <property type="entry name" value="SIGMA70_1"/>
    <property type="match status" value="1"/>
</dbReference>
<dbReference type="InterPro" id="IPR007627">
    <property type="entry name" value="RNA_pol_sigma70_r2"/>
</dbReference>
<dbReference type="Gene3D" id="1.10.10.10">
    <property type="entry name" value="Winged helix-like DNA-binding domain superfamily/Winged helix DNA-binding domain"/>
    <property type="match status" value="1"/>
</dbReference>
<evidence type="ECO:0000313" key="7">
    <source>
        <dbReference type="Proteomes" id="UP001170651"/>
    </source>
</evidence>
<dbReference type="Gene3D" id="1.10.1740.10">
    <property type="match status" value="1"/>
</dbReference>
<evidence type="ECO:0000256" key="3">
    <source>
        <dbReference type="ARBA" id="ARBA00023125"/>
    </source>
</evidence>
<dbReference type="GO" id="GO:0003677">
    <property type="term" value="F:DNA binding"/>
    <property type="evidence" value="ECO:0007669"/>
    <property type="project" value="UniProtKB-KW"/>
</dbReference>
<keyword evidence="2" id="KW-0731">Sigma factor</keyword>
<dbReference type="InterPro" id="IPR013324">
    <property type="entry name" value="RNA_pol_sigma_r3/r4-like"/>
</dbReference>
<organism evidence="6 7">
    <name type="scientific">Candidatus Phytoplasma australasiaticum subsp. australasiaticum</name>
    <dbReference type="NCBI Taxonomy" id="2832407"/>
    <lineage>
        <taxon>Bacteria</taxon>
        <taxon>Bacillati</taxon>
        <taxon>Mycoplasmatota</taxon>
        <taxon>Mollicutes</taxon>
        <taxon>Acholeplasmatales</taxon>
        <taxon>Acholeplasmataceae</taxon>
        <taxon>Candidatus Phytoplasma</taxon>
        <taxon>16SrII (Peanut WB group)</taxon>
        <taxon>Candidatus Phytoplasma australasiaticum</taxon>
    </lineage>
</organism>
<keyword evidence="3" id="KW-0238">DNA-binding</keyword>
<dbReference type="InterPro" id="IPR014284">
    <property type="entry name" value="RNA_pol_sigma-70_dom"/>
</dbReference>
<keyword evidence="7" id="KW-1185">Reference proteome</keyword>
<sequence length="210" mass="25247">MEKLLTLFLKDKKNLKLRNEIIKNYKELVWKIVHSYKYYPKVLEKQDLFQEGILGLMKALERYENMGFSFINYVIDIIKFEIRELIRKSHTPSIPERKIKEERKLDNEELMEETIPLTFSKVLNPHQYWLRAVKHEFFMKKLKKNLSDTEFKIICLAFGIISGNINHDYQPSYSNSDISKMLILTKTQVKRIKNKTLTKLKKIFKNKNKK</sequence>
<accession>A0AAP5CLZ9</accession>
<dbReference type="InterPro" id="IPR050239">
    <property type="entry name" value="Sigma-70_RNA_pol_init_factors"/>
</dbReference>
<evidence type="ECO:0000256" key="2">
    <source>
        <dbReference type="ARBA" id="ARBA00023082"/>
    </source>
</evidence>
<evidence type="ECO:0000259" key="5">
    <source>
        <dbReference type="PROSITE" id="PS00715"/>
    </source>
</evidence>
<comment type="caution">
    <text evidence="6">The sequence shown here is derived from an EMBL/GenBank/DDBJ whole genome shotgun (WGS) entry which is preliminary data.</text>
</comment>
<dbReference type="InterPro" id="IPR013325">
    <property type="entry name" value="RNA_pol_sigma_r2"/>
</dbReference>
<gene>
    <name evidence="6" type="ORF">OC696_01810</name>
</gene>
<dbReference type="Pfam" id="PF04542">
    <property type="entry name" value="Sigma70_r2"/>
    <property type="match status" value="1"/>
</dbReference>
<evidence type="ECO:0000256" key="1">
    <source>
        <dbReference type="ARBA" id="ARBA00023015"/>
    </source>
</evidence>